<evidence type="ECO:0000313" key="4">
    <source>
        <dbReference type="EMBL" id="SMX34932.1"/>
    </source>
</evidence>
<dbReference type="InterPro" id="IPR030678">
    <property type="entry name" value="Peptide/Ni-bd"/>
</dbReference>
<dbReference type="AlphaFoldDB" id="A0A238JYL3"/>
<organism evidence="4 5">
    <name type="scientific">Actibacterium lipolyticum</name>
    <dbReference type="NCBI Taxonomy" id="1524263"/>
    <lineage>
        <taxon>Bacteria</taxon>
        <taxon>Pseudomonadati</taxon>
        <taxon>Pseudomonadota</taxon>
        <taxon>Alphaproteobacteria</taxon>
        <taxon>Rhodobacterales</taxon>
        <taxon>Roseobacteraceae</taxon>
        <taxon>Actibacterium</taxon>
    </lineage>
</organism>
<sequence>MTKSTINGKPLHPAVTMYATEFKNGQLSRREFLTRASALGAATTTAYALGGLGAPAQAASHVMAPKEGGTLRIQMLLKALKDPRSFDWSEMANITRGLLQYLVEYNNDGTFSGVLLESWEVNEDATEYTLNVRKGVKWNNGDDFTAEDVAANFAGWADKSVEGNSMASRVGTLIDPQTNQAIEGSIEVVDSLTLKLHLPSPDITIIPGIADYPSAIQHKDLIGTNPLDHGVGTGAYMIQEYEVGVKATLVKNPDHEYWGTAYLDTIEFLDFGSDPAAWFAGAEADEFDMTYETVGEFIDIFDGMGWANSEVTTAATVVIRPNQIAEIDGKQPYADKRVRQAIQMACDNAVCLELGIAGRGTVAENHHVAPIHPEYAQLPPQKYDPAAAMALMKEAGMADYEHEIISIDDDYRRNTTDAVAAQLRDAGFKVKRTIIPGSTFWNDWTKYPFSSTNWNHRELGVQILVLAYKSGEAWNETGFANAEFDAKLAEAVAIADADTRRTVMKRLEEIMQEEGVTIQPYWRSLYRHHKEDIVGAQMHPKYEVNVHKLGWA</sequence>
<reference evidence="5" key="1">
    <citation type="submission" date="2017-05" db="EMBL/GenBank/DDBJ databases">
        <authorList>
            <person name="Rodrigo-Torres L."/>
            <person name="Arahal R. D."/>
            <person name="Lucena T."/>
        </authorList>
    </citation>
    <scope>NUCLEOTIDE SEQUENCE [LARGE SCALE GENOMIC DNA]</scope>
    <source>
        <strain evidence="5">CECT 8621</strain>
    </source>
</reference>
<dbReference type="PANTHER" id="PTHR30290">
    <property type="entry name" value="PERIPLASMIC BINDING COMPONENT OF ABC TRANSPORTER"/>
    <property type="match status" value="1"/>
</dbReference>
<comment type="subcellular location">
    <subcellularLocation>
        <location evidence="1">Periplasm</location>
    </subcellularLocation>
</comment>
<dbReference type="PIRSF" id="PIRSF002741">
    <property type="entry name" value="MppA"/>
    <property type="match status" value="1"/>
</dbReference>
<dbReference type="GO" id="GO:1904680">
    <property type="term" value="F:peptide transmembrane transporter activity"/>
    <property type="evidence" value="ECO:0007669"/>
    <property type="project" value="TreeGrafter"/>
</dbReference>
<dbReference type="PROSITE" id="PS51318">
    <property type="entry name" value="TAT"/>
    <property type="match status" value="1"/>
</dbReference>
<dbReference type="InterPro" id="IPR006311">
    <property type="entry name" value="TAT_signal"/>
</dbReference>
<evidence type="ECO:0000259" key="3">
    <source>
        <dbReference type="Pfam" id="PF00496"/>
    </source>
</evidence>
<accession>A0A238JYL3</accession>
<name>A0A238JYL3_9RHOB</name>
<dbReference type="RefSeq" id="WP_093966659.1">
    <property type="nucleotide sequence ID" value="NZ_FXYE01000001.1"/>
</dbReference>
<proteinExistence type="inferred from homology"/>
<dbReference type="Gene3D" id="3.40.190.10">
    <property type="entry name" value="Periplasmic binding protein-like II"/>
    <property type="match status" value="1"/>
</dbReference>
<dbReference type="Pfam" id="PF00496">
    <property type="entry name" value="SBP_bac_5"/>
    <property type="match status" value="1"/>
</dbReference>
<dbReference type="CDD" id="cd08503">
    <property type="entry name" value="PBP2_NikA_DppA_OppA_like_17"/>
    <property type="match status" value="1"/>
</dbReference>
<feature type="domain" description="Solute-binding protein family 5" evidence="3">
    <location>
        <begin position="112"/>
        <end position="455"/>
    </location>
</feature>
<dbReference type="GO" id="GO:0043190">
    <property type="term" value="C:ATP-binding cassette (ABC) transporter complex"/>
    <property type="evidence" value="ECO:0007669"/>
    <property type="project" value="InterPro"/>
</dbReference>
<dbReference type="GO" id="GO:0030288">
    <property type="term" value="C:outer membrane-bounded periplasmic space"/>
    <property type="evidence" value="ECO:0007669"/>
    <property type="project" value="UniProtKB-ARBA"/>
</dbReference>
<keyword evidence="5" id="KW-1185">Reference proteome</keyword>
<dbReference type="SUPFAM" id="SSF53850">
    <property type="entry name" value="Periplasmic binding protein-like II"/>
    <property type="match status" value="1"/>
</dbReference>
<dbReference type="OrthoDB" id="9803988at2"/>
<comment type="similarity">
    <text evidence="2">Belongs to the bacterial solute-binding protein 5 family.</text>
</comment>
<dbReference type="GO" id="GO:0015833">
    <property type="term" value="P:peptide transport"/>
    <property type="evidence" value="ECO:0007669"/>
    <property type="project" value="TreeGrafter"/>
</dbReference>
<dbReference type="EMBL" id="FXYE01000001">
    <property type="protein sequence ID" value="SMX34932.1"/>
    <property type="molecule type" value="Genomic_DNA"/>
</dbReference>
<protein>
    <submittedName>
        <fullName evidence="4">Putative binding protein YgiS</fullName>
    </submittedName>
</protein>
<evidence type="ECO:0000313" key="5">
    <source>
        <dbReference type="Proteomes" id="UP000202922"/>
    </source>
</evidence>
<evidence type="ECO:0000256" key="2">
    <source>
        <dbReference type="ARBA" id="ARBA00005695"/>
    </source>
</evidence>
<dbReference type="InterPro" id="IPR000914">
    <property type="entry name" value="SBP_5_dom"/>
</dbReference>
<dbReference type="InterPro" id="IPR039424">
    <property type="entry name" value="SBP_5"/>
</dbReference>
<dbReference type="Proteomes" id="UP000202922">
    <property type="component" value="Unassembled WGS sequence"/>
</dbReference>
<evidence type="ECO:0000256" key="1">
    <source>
        <dbReference type="ARBA" id="ARBA00004418"/>
    </source>
</evidence>
<gene>
    <name evidence="4" type="primary">ygiS</name>
    <name evidence="4" type="ORF">COL8621_01564</name>
</gene>
<dbReference type="Gene3D" id="3.10.105.10">
    <property type="entry name" value="Dipeptide-binding Protein, Domain 3"/>
    <property type="match status" value="1"/>
</dbReference>